<organism evidence="3 4">
    <name type="scientific">Lactococcus garvieae</name>
    <dbReference type="NCBI Taxonomy" id="1363"/>
    <lineage>
        <taxon>Bacteria</taxon>
        <taxon>Bacillati</taxon>
        <taxon>Bacillota</taxon>
        <taxon>Bacilli</taxon>
        <taxon>Lactobacillales</taxon>
        <taxon>Streptococcaceae</taxon>
        <taxon>Lactococcus</taxon>
    </lineage>
</organism>
<feature type="transmembrane region" description="Helical" evidence="1">
    <location>
        <begin position="82"/>
        <end position="102"/>
    </location>
</feature>
<feature type="transmembrane region" description="Helical" evidence="1">
    <location>
        <begin position="107"/>
        <end position="126"/>
    </location>
</feature>
<name>A0A1I4IW15_9LACT</name>
<accession>A0A1I4IW15</accession>
<keyword evidence="1" id="KW-1133">Transmembrane helix</keyword>
<evidence type="ECO:0000313" key="4">
    <source>
        <dbReference type="Proteomes" id="UP000181969"/>
    </source>
</evidence>
<protein>
    <submittedName>
        <fullName evidence="3">Uncharacterized membrane protein</fullName>
    </submittedName>
</protein>
<gene>
    <name evidence="2" type="ORF">ikelab_21900</name>
    <name evidence="3" type="ORF">SAMN05216438_12117</name>
</gene>
<dbReference type="Proteomes" id="UP000504756">
    <property type="component" value="Unassembled WGS sequence"/>
</dbReference>
<evidence type="ECO:0000313" key="3">
    <source>
        <dbReference type="EMBL" id="SFL58217.1"/>
    </source>
</evidence>
<keyword evidence="1" id="KW-0472">Membrane</keyword>
<sequence>MKRNKANNQSVVDLSFDIVLLLKSLFALGEVLGGIFLFFITPERMSGIVGWFTRGELKEDPSDFIAHLLLNLGHHFTVSTQYLAAIYLLVHGLIKLVTLLLLWKKILWAYPLSILVFLGFIIYQMIEYSQHHSNFMLFVSVFDVLLIVLTSLEYKNMKKALSR</sequence>
<proteinExistence type="predicted"/>
<evidence type="ECO:0000313" key="5">
    <source>
        <dbReference type="Proteomes" id="UP000504756"/>
    </source>
</evidence>
<dbReference type="EMBL" id="BLXU01000021">
    <property type="protein sequence ID" value="GFO52915.1"/>
    <property type="molecule type" value="Genomic_DNA"/>
</dbReference>
<dbReference type="OrthoDB" id="8393979at2"/>
<dbReference type="EMBL" id="FOTJ01000021">
    <property type="protein sequence ID" value="SFL58217.1"/>
    <property type="molecule type" value="Genomic_DNA"/>
</dbReference>
<dbReference type="Pfam" id="PF09900">
    <property type="entry name" value="DUF2127"/>
    <property type="match status" value="1"/>
</dbReference>
<evidence type="ECO:0000313" key="2">
    <source>
        <dbReference type="EMBL" id="GFO52915.1"/>
    </source>
</evidence>
<reference evidence="3 4" key="1">
    <citation type="submission" date="2016-10" db="EMBL/GenBank/DDBJ databases">
        <authorList>
            <person name="de Groot N.N."/>
        </authorList>
    </citation>
    <scope>NUCLEOTIDE SEQUENCE [LARGE SCALE GENOMIC DNA]</scope>
    <source>
        <strain evidence="3 4">M79</strain>
    </source>
</reference>
<keyword evidence="1" id="KW-0812">Transmembrane</keyword>
<feature type="transmembrane region" description="Helical" evidence="1">
    <location>
        <begin position="132"/>
        <end position="154"/>
    </location>
</feature>
<reference evidence="2 5" key="2">
    <citation type="submission" date="2020-06" db="EMBL/GenBank/DDBJ databases">
        <title>Draft genome sequence of Lactic acid bacteria from Okinawan-style tofu.</title>
        <authorList>
            <person name="Takara I."/>
            <person name="Ikematsu S."/>
        </authorList>
    </citation>
    <scope>NUCLEOTIDE SEQUENCE [LARGE SCALE GENOMIC DNA]</scope>
    <source>
        <strain evidence="2">Lg38</strain>
        <strain evidence="5">lg38</strain>
    </source>
</reference>
<dbReference type="InterPro" id="IPR014591">
    <property type="entry name" value="UCP034455"/>
</dbReference>
<dbReference type="AlphaFoldDB" id="A0A1I4IW15"/>
<dbReference type="InterPro" id="IPR021125">
    <property type="entry name" value="DUF2127"/>
</dbReference>
<dbReference type="PIRSF" id="PIRSF034455">
    <property type="entry name" value="UCP034455"/>
    <property type="match status" value="1"/>
</dbReference>
<evidence type="ECO:0000256" key="1">
    <source>
        <dbReference type="SAM" id="Phobius"/>
    </source>
</evidence>
<dbReference type="RefSeq" id="WP_019299793.1">
    <property type="nucleotide sequence ID" value="NZ_BLXU01000021.1"/>
</dbReference>
<feature type="transmembrane region" description="Helical" evidence="1">
    <location>
        <begin position="20"/>
        <end position="40"/>
    </location>
</feature>
<dbReference type="Proteomes" id="UP000181969">
    <property type="component" value="Unassembled WGS sequence"/>
</dbReference>